<comment type="caution">
    <text evidence="2">The sequence shown here is derived from an EMBL/GenBank/DDBJ whole genome shotgun (WGS) entry which is preliminary data.</text>
</comment>
<proteinExistence type="predicted"/>
<dbReference type="Gene3D" id="2.10.260.10">
    <property type="match status" value="1"/>
</dbReference>
<dbReference type="EMBL" id="MFZT01000034">
    <property type="protein sequence ID" value="OGK30104.1"/>
    <property type="molecule type" value="Genomic_DNA"/>
</dbReference>
<evidence type="ECO:0000313" key="3">
    <source>
        <dbReference type="Proteomes" id="UP000178098"/>
    </source>
</evidence>
<reference evidence="2 3" key="1">
    <citation type="journal article" date="2016" name="Nat. Commun.">
        <title>Thousands of microbial genomes shed light on interconnected biogeochemical processes in an aquifer system.</title>
        <authorList>
            <person name="Anantharaman K."/>
            <person name="Brown C.T."/>
            <person name="Hug L.A."/>
            <person name="Sharon I."/>
            <person name="Castelle C.J."/>
            <person name="Probst A.J."/>
            <person name="Thomas B.C."/>
            <person name="Singh A."/>
            <person name="Wilkins M.J."/>
            <person name="Karaoz U."/>
            <person name="Brodie E.L."/>
            <person name="Williams K.H."/>
            <person name="Hubbard S.S."/>
            <person name="Banfield J.F."/>
        </authorList>
    </citation>
    <scope>NUCLEOTIDE SEQUENCE [LARGE SCALE GENOMIC DNA]</scope>
</reference>
<evidence type="ECO:0000313" key="2">
    <source>
        <dbReference type="EMBL" id="OGK30104.1"/>
    </source>
</evidence>
<feature type="domain" description="SpoVT-AbrB" evidence="1">
    <location>
        <begin position="6"/>
        <end position="49"/>
    </location>
</feature>
<dbReference type="SMART" id="SM00966">
    <property type="entry name" value="SpoVT_AbrB"/>
    <property type="match status" value="1"/>
</dbReference>
<dbReference type="Proteomes" id="UP000178098">
    <property type="component" value="Unassembled WGS sequence"/>
</dbReference>
<dbReference type="GO" id="GO:0003677">
    <property type="term" value="F:DNA binding"/>
    <property type="evidence" value="ECO:0007669"/>
    <property type="project" value="InterPro"/>
</dbReference>
<organism evidence="2 3">
    <name type="scientific">Candidatus Roizmanbacteria bacterium RIFCSPHIGHO2_02_FULL_43_11</name>
    <dbReference type="NCBI Taxonomy" id="1802043"/>
    <lineage>
        <taxon>Bacteria</taxon>
        <taxon>Candidatus Roizmaniibacteriota</taxon>
    </lineage>
</organism>
<sequence>MLTNIISIGNSKGIRIPKVLLEMSGLANKVELKVKEGEIRVIPAKVNEEEINDTMILSEKSLETDWNKPEDEEAWKSLQ</sequence>
<dbReference type="InterPro" id="IPR037914">
    <property type="entry name" value="SpoVT-AbrB_sf"/>
</dbReference>
<dbReference type="SUPFAM" id="SSF89447">
    <property type="entry name" value="AbrB/MazE/MraZ-like"/>
    <property type="match status" value="1"/>
</dbReference>
<evidence type="ECO:0000259" key="1">
    <source>
        <dbReference type="SMART" id="SM00966"/>
    </source>
</evidence>
<name>A0A1F7HGJ2_9BACT</name>
<dbReference type="InterPro" id="IPR007159">
    <property type="entry name" value="SpoVT-AbrB_dom"/>
</dbReference>
<accession>A0A1F7HGJ2</accession>
<dbReference type="AlphaFoldDB" id="A0A1F7HGJ2"/>
<protein>
    <recommendedName>
        <fullName evidence="1">SpoVT-AbrB domain-containing protein</fullName>
    </recommendedName>
</protein>
<gene>
    <name evidence="2" type="ORF">A3D08_00275</name>
</gene>